<evidence type="ECO:0000313" key="2">
    <source>
        <dbReference type="Proteomes" id="UP000249557"/>
    </source>
</evidence>
<dbReference type="EMBL" id="QFNK01000162">
    <property type="protein sequence ID" value="PZO84852.1"/>
    <property type="molecule type" value="Genomic_DNA"/>
</dbReference>
<sequence>MSDNPGISESEFYMWRAVFAFTYVDNVLSLEEQELLQSYLKKVPFSRDQLATLKNDLRDPKDVVGLYRKITQAEHKERFCVLARAIVWCEGDMQEQERAILKKVSCFDEEDEEEILNSTRDHPHLHDYYQQYAKAGMMGLFNVPHRVELRA</sequence>
<proteinExistence type="predicted"/>
<organism evidence="1 2">
    <name type="scientific">Micavibrio aeruginosavorus</name>
    <dbReference type="NCBI Taxonomy" id="349221"/>
    <lineage>
        <taxon>Bacteria</taxon>
        <taxon>Pseudomonadati</taxon>
        <taxon>Bdellovibrionota</taxon>
        <taxon>Bdellovibrionia</taxon>
        <taxon>Bdellovibrionales</taxon>
        <taxon>Pseudobdellovibrionaceae</taxon>
        <taxon>Micavibrio</taxon>
    </lineage>
</organism>
<dbReference type="AlphaFoldDB" id="A0A2W4ZVL1"/>
<dbReference type="Gene3D" id="1.10.3680.10">
    <property type="entry name" value="TerB-like"/>
    <property type="match status" value="1"/>
</dbReference>
<comment type="caution">
    <text evidence="1">The sequence shown here is derived from an EMBL/GenBank/DDBJ whole genome shotgun (WGS) entry which is preliminary data.</text>
</comment>
<name>A0A2W4ZVL1_9BACT</name>
<dbReference type="SUPFAM" id="SSF158682">
    <property type="entry name" value="TerB-like"/>
    <property type="match status" value="1"/>
</dbReference>
<protein>
    <recommendedName>
        <fullName evidence="3">TerB family tellurite resistance protein</fullName>
    </recommendedName>
</protein>
<dbReference type="InterPro" id="IPR029024">
    <property type="entry name" value="TerB-like"/>
</dbReference>
<dbReference type="Proteomes" id="UP000249557">
    <property type="component" value="Unassembled WGS sequence"/>
</dbReference>
<reference evidence="1 2" key="1">
    <citation type="submission" date="2017-08" db="EMBL/GenBank/DDBJ databases">
        <title>Infants hospitalized years apart are colonized by the same room-sourced microbial strains.</title>
        <authorList>
            <person name="Brooks B."/>
            <person name="Olm M.R."/>
            <person name="Firek B.A."/>
            <person name="Baker R."/>
            <person name="Thomas B.C."/>
            <person name="Morowitz M.J."/>
            <person name="Banfield J.F."/>
        </authorList>
    </citation>
    <scope>NUCLEOTIDE SEQUENCE [LARGE SCALE GENOMIC DNA]</scope>
    <source>
        <strain evidence="1">S2_018_000_R2_104</strain>
    </source>
</reference>
<gene>
    <name evidence="1" type="ORF">DI626_07900</name>
</gene>
<accession>A0A2W4ZVL1</accession>
<evidence type="ECO:0008006" key="3">
    <source>
        <dbReference type="Google" id="ProtNLM"/>
    </source>
</evidence>
<evidence type="ECO:0000313" key="1">
    <source>
        <dbReference type="EMBL" id="PZO84852.1"/>
    </source>
</evidence>